<dbReference type="PANTHER" id="PTHR42928:SF5">
    <property type="entry name" value="BLR1237 PROTEIN"/>
    <property type="match status" value="1"/>
</dbReference>
<dbReference type="CDD" id="cd07012">
    <property type="entry name" value="PBP2_Bug_TTT"/>
    <property type="match status" value="1"/>
</dbReference>
<feature type="signal peptide" evidence="2">
    <location>
        <begin position="1"/>
        <end position="27"/>
    </location>
</feature>
<proteinExistence type="inferred from homology"/>
<dbReference type="InterPro" id="IPR005064">
    <property type="entry name" value="BUG"/>
</dbReference>
<dbReference type="EMBL" id="JBAJJM010000023">
    <property type="protein sequence ID" value="MEG9476739.1"/>
    <property type="molecule type" value="Genomic_DNA"/>
</dbReference>
<evidence type="ECO:0000313" key="4">
    <source>
        <dbReference type="Proteomes" id="UP001432017"/>
    </source>
</evidence>
<name>A0ABU7ZHF8_9PAST</name>
<sequence length="321" mass="34891">MKTWKQRIKTALACTVGLFAVANQSVANTEWPTAPVTIITPWAVGGLADQINRAMSEYGKEQYGQPLLADNILGSGGAIALTEYVKEKPNTHKLILGGEGSFAIAPLTMNVAYKFDDFVPVINIYSSTFVLLANPKTKVDSMETLKDYIAKGKLIKVGVNGTNSSEALQTAALITEMGGKFKLIPYEGANEALTAVVSGEVTFATTHASLAREFVKNGDVKPVVAFDEKKLQDEVYNLDSVVDHGFDTWMTNVCAVFIRAGTDQAIVDKNYNALKAILENPKLQQTAKNIGIRLDIRDGKAVKEYIDSTMAKAEKYSKLVK</sequence>
<evidence type="ECO:0000313" key="3">
    <source>
        <dbReference type="EMBL" id="MEG9476739.1"/>
    </source>
</evidence>
<evidence type="ECO:0000256" key="2">
    <source>
        <dbReference type="SAM" id="SignalP"/>
    </source>
</evidence>
<dbReference type="PANTHER" id="PTHR42928">
    <property type="entry name" value="TRICARBOXYLATE-BINDING PROTEIN"/>
    <property type="match status" value="1"/>
</dbReference>
<keyword evidence="2" id="KW-0732">Signal</keyword>
<gene>
    <name evidence="3" type="ORF">V6W77_10735</name>
</gene>
<feature type="chain" id="PRO_5046984980" evidence="2">
    <location>
        <begin position="28"/>
        <end position="321"/>
    </location>
</feature>
<comment type="similarity">
    <text evidence="1">Belongs to the UPF0065 (bug) family.</text>
</comment>
<organism evidence="3 4">
    <name type="scientific">Mannheimia indoligenes</name>
    <dbReference type="NCBI Taxonomy" id="3103145"/>
    <lineage>
        <taxon>Bacteria</taxon>
        <taxon>Pseudomonadati</taxon>
        <taxon>Pseudomonadota</taxon>
        <taxon>Gammaproteobacteria</taxon>
        <taxon>Pasteurellales</taxon>
        <taxon>Pasteurellaceae</taxon>
        <taxon>Mannheimia</taxon>
    </lineage>
</organism>
<reference evidence="3" key="1">
    <citation type="submission" date="2023-12" db="EMBL/GenBank/DDBJ databases">
        <title>Mannheima indologenes sp. nov. proposed for Clade V organisms of Mannheimia.</title>
        <authorList>
            <person name="Christensen H."/>
        </authorList>
    </citation>
    <scope>NUCLEOTIDE SEQUENCE</scope>
    <source>
        <strain evidence="3">M14.4</strain>
    </source>
</reference>
<dbReference type="Gene3D" id="3.40.190.150">
    <property type="entry name" value="Bordetella uptake gene, domain 1"/>
    <property type="match status" value="1"/>
</dbReference>
<dbReference type="RefSeq" id="WP_334232221.1">
    <property type="nucleotide sequence ID" value="NZ_JBAJJG010000018.1"/>
</dbReference>
<comment type="caution">
    <text evidence="3">The sequence shown here is derived from an EMBL/GenBank/DDBJ whole genome shotgun (WGS) entry which is preliminary data.</text>
</comment>
<dbReference type="PIRSF" id="PIRSF017082">
    <property type="entry name" value="YflP"/>
    <property type="match status" value="1"/>
</dbReference>
<evidence type="ECO:0000256" key="1">
    <source>
        <dbReference type="ARBA" id="ARBA00006987"/>
    </source>
</evidence>
<protein>
    <submittedName>
        <fullName evidence="3">Tripartite tricarboxylate transporter substrate binding protein</fullName>
    </submittedName>
</protein>
<dbReference type="SUPFAM" id="SSF53850">
    <property type="entry name" value="Periplasmic binding protein-like II"/>
    <property type="match status" value="1"/>
</dbReference>
<accession>A0ABU7ZHF8</accession>
<dbReference type="Pfam" id="PF03401">
    <property type="entry name" value="TctC"/>
    <property type="match status" value="1"/>
</dbReference>
<keyword evidence="4" id="KW-1185">Reference proteome</keyword>
<dbReference type="Gene3D" id="3.40.190.10">
    <property type="entry name" value="Periplasmic binding protein-like II"/>
    <property type="match status" value="1"/>
</dbReference>
<dbReference type="Proteomes" id="UP001432017">
    <property type="component" value="Unassembled WGS sequence"/>
</dbReference>
<dbReference type="InterPro" id="IPR042100">
    <property type="entry name" value="Bug_dom1"/>
</dbReference>